<dbReference type="RefSeq" id="WP_264534430.1">
    <property type="nucleotide sequence ID" value="NZ_CP092332.1"/>
</dbReference>
<keyword evidence="3" id="KW-1185">Reference proteome</keyword>
<name>A0ABY8N6F2_9FLAO</name>
<organism evidence="2 3">
    <name type="scientific">Flavobacterium keumense</name>
    <dbReference type="NCBI Taxonomy" id="1306518"/>
    <lineage>
        <taxon>Bacteria</taxon>
        <taxon>Pseudomonadati</taxon>
        <taxon>Bacteroidota</taxon>
        <taxon>Flavobacteriia</taxon>
        <taxon>Flavobacteriales</taxon>
        <taxon>Flavobacteriaceae</taxon>
        <taxon>Flavobacterium</taxon>
    </lineage>
</organism>
<feature type="transmembrane region" description="Helical" evidence="1">
    <location>
        <begin position="43"/>
        <end position="65"/>
    </location>
</feature>
<accession>A0ABY8N6F2</accession>
<feature type="transmembrane region" description="Helical" evidence="1">
    <location>
        <begin position="142"/>
        <end position="161"/>
    </location>
</feature>
<dbReference type="Pfam" id="PF13795">
    <property type="entry name" value="HupE_UreJ_2"/>
    <property type="match status" value="1"/>
</dbReference>
<keyword evidence="1" id="KW-0472">Membrane</keyword>
<evidence type="ECO:0000313" key="2">
    <source>
        <dbReference type="EMBL" id="WGK94954.1"/>
    </source>
</evidence>
<reference evidence="2 3" key="1">
    <citation type="submission" date="2023-06" db="EMBL/GenBank/DDBJ databases">
        <title>Complete Genome Sequence of Flavobacterium keumense K3R-10.</title>
        <authorList>
            <person name="Jeong H."/>
            <person name="Jhang S.Y."/>
            <person name="Kim J.N."/>
        </authorList>
    </citation>
    <scope>NUCLEOTIDE SEQUENCE [LARGE SCALE GENOMIC DNA]</scope>
    <source>
        <strain evidence="2 3">K3R-10</strain>
    </source>
</reference>
<evidence type="ECO:0000313" key="3">
    <source>
        <dbReference type="Proteomes" id="UP001232117"/>
    </source>
</evidence>
<gene>
    <name evidence="2" type="ORF">MG292_01645</name>
</gene>
<dbReference type="Proteomes" id="UP001232117">
    <property type="component" value="Chromosome"/>
</dbReference>
<dbReference type="EMBL" id="CP092332">
    <property type="protein sequence ID" value="WGK94954.1"/>
    <property type="molecule type" value="Genomic_DNA"/>
</dbReference>
<dbReference type="InterPro" id="IPR032809">
    <property type="entry name" value="Put_HupE_UreJ"/>
</dbReference>
<evidence type="ECO:0000256" key="1">
    <source>
        <dbReference type="SAM" id="Phobius"/>
    </source>
</evidence>
<feature type="transmembrane region" description="Helical" evidence="1">
    <location>
        <begin position="173"/>
        <end position="190"/>
    </location>
</feature>
<proteinExistence type="predicted"/>
<keyword evidence="1" id="KW-1133">Transmembrane helix</keyword>
<keyword evidence="1" id="KW-0812">Transmembrane</keyword>
<feature type="transmembrane region" description="Helical" evidence="1">
    <location>
        <begin position="71"/>
        <end position="90"/>
    </location>
</feature>
<sequence length="198" mass="22514">MSEFWVYFQIGLHHVLDVHAYDHVLFLTALVIPFTVKDWKRILLSVTFFTLGHTTALLLSVYEIMTFKVNIVEFLIPITILITALFNLVTIRKTNRKESVNLVFLITLFFGVIHGLGFSNYFKTILGGATNSKLVPLLEFALGIEAAQIAVVLVVLLLAYSMQTFFKLSKRDWILVGSAFVVGVVLPMILENEIWNQY</sequence>
<protein>
    <submittedName>
        <fullName evidence="2">HupE/UreJ family protein</fullName>
    </submittedName>
</protein>
<feature type="transmembrane region" description="Helical" evidence="1">
    <location>
        <begin position="102"/>
        <end position="122"/>
    </location>
</feature>